<sequence length="423" mass="45157">MRYLQIENARLIDPANNLDTVAEIFVADGRIQTIGRRPVAGEIEESIDAQGQWLIPGLIDLGGHLPEPGYSQKGSIASETRAACAGGFTHICSLPDTKPVADTAAVIQLVLEKAAKAGFARVLPLGALTQGLAGEQIANMVTLQEAGAVALSNARRPIRDNYVLRRLMEYAATYDIPLFLTANDEALSAGGCMHEGPTATRMGLSGIPETAETIAIANILLLIEQTGVRAHISQISCARSVAMLTEAHQRGLPVTADTTLANLLYTDEAVEGYNSLFNVQPPLRSERDRLALLQAVEQGHLAISSNHQPHEIAAKKAPFADAEAGMSQYDHFLPQALSLVHRGELSIDALIRATSTIPANLLGLHQQLTEGAAFNACLVDPNAENVVTAQSLQSRGRNHPALGRTLKGQVKRVFVDGQLVFAS</sequence>
<dbReference type="Pfam" id="PF12890">
    <property type="entry name" value="DHOase"/>
    <property type="match status" value="1"/>
</dbReference>
<dbReference type="GO" id="GO:0006145">
    <property type="term" value="P:purine nucleobase catabolic process"/>
    <property type="evidence" value="ECO:0007669"/>
    <property type="project" value="TreeGrafter"/>
</dbReference>
<keyword evidence="3" id="KW-0378">Hydrolase</keyword>
<dbReference type="SUPFAM" id="SSF51556">
    <property type="entry name" value="Metallo-dependent hydrolases"/>
    <property type="match status" value="1"/>
</dbReference>
<protein>
    <submittedName>
        <fullName evidence="3">Dihydroorotase</fullName>
        <ecNumber evidence="3">3.5.2.3</ecNumber>
    </submittedName>
</protein>
<evidence type="ECO:0000259" key="2">
    <source>
        <dbReference type="Pfam" id="PF12890"/>
    </source>
</evidence>
<dbReference type="PANTHER" id="PTHR43668:SF2">
    <property type="entry name" value="ALLANTOINASE"/>
    <property type="match status" value="1"/>
</dbReference>
<dbReference type="InterPro" id="IPR032466">
    <property type="entry name" value="Metal_Hydrolase"/>
</dbReference>
<dbReference type="CDD" id="cd01317">
    <property type="entry name" value="DHOase_IIa"/>
    <property type="match status" value="1"/>
</dbReference>
<dbReference type="Gene3D" id="2.30.40.10">
    <property type="entry name" value="Urease, subunit C, domain 1"/>
    <property type="match status" value="1"/>
</dbReference>
<dbReference type="GO" id="GO:0004038">
    <property type="term" value="F:allantoinase activity"/>
    <property type="evidence" value="ECO:0007669"/>
    <property type="project" value="TreeGrafter"/>
</dbReference>
<organism evidence="3">
    <name type="scientific">hydrothermal vent metagenome</name>
    <dbReference type="NCBI Taxonomy" id="652676"/>
    <lineage>
        <taxon>unclassified sequences</taxon>
        <taxon>metagenomes</taxon>
        <taxon>ecological metagenomes</taxon>
    </lineage>
</organism>
<keyword evidence="1" id="KW-0665">Pyrimidine biosynthesis</keyword>
<dbReference type="GO" id="GO:0006221">
    <property type="term" value="P:pyrimidine nucleotide biosynthetic process"/>
    <property type="evidence" value="ECO:0007669"/>
    <property type="project" value="UniProtKB-KW"/>
</dbReference>
<dbReference type="Gene3D" id="3.20.20.140">
    <property type="entry name" value="Metal-dependent hydrolases"/>
    <property type="match status" value="1"/>
</dbReference>
<reference evidence="3" key="1">
    <citation type="submission" date="2015-10" db="EMBL/GenBank/DDBJ databases">
        <authorList>
            <person name="Gilbert D.G."/>
        </authorList>
    </citation>
    <scope>NUCLEOTIDE SEQUENCE</scope>
</reference>
<dbReference type="PANTHER" id="PTHR43668">
    <property type="entry name" value="ALLANTOINASE"/>
    <property type="match status" value="1"/>
</dbReference>
<dbReference type="GO" id="GO:0046872">
    <property type="term" value="F:metal ion binding"/>
    <property type="evidence" value="ECO:0007669"/>
    <property type="project" value="InterPro"/>
</dbReference>
<proteinExistence type="predicted"/>
<dbReference type="InterPro" id="IPR050138">
    <property type="entry name" value="DHOase/Allantoinase_Hydrolase"/>
</dbReference>
<dbReference type="EMBL" id="CZQC01000070">
    <property type="protein sequence ID" value="CUS42765.1"/>
    <property type="molecule type" value="Genomic_DNA"/>
</dbReference>
<accession>A0A160TDU7</accession>
<dbReference type="InterPro" id="IPR011059">
    <property type="entry name" value="Metal-dep_hydrolase_composite"/>
</dbReference>
<dbReference type="GO" id="GO:0005737">
    <property type="term" value="C:cytoplasm"/>
    <property type="evidence" value="ECO:0007669"/>
    <property type="project" value="TreeGrafter"/>
</dbReference>
<evidence type="ECO:0000256" key="1">
    <source>
        <dbReference type="ARBA" id="ARBA00022975"/>
    </source>
</evidence>
<dbReference type="GO" id="GO:0004151">
    <property type="term" value="F:dihydroorotase activity"/>
    <property type="evidence" value="ECO:0007669"/>
    <property type="project" value="UniProtKB-EC"/>
</dbReference>
<dbReference type="SUPFAM" id="SSF51338">
    <property type="entry name" value="Composite domain of metallo-dependent hydrolases"/>
    <property type="match status" value="1"/>
</dbReference>
<gene>
    <name evidence="3" type="ORF">MGWOODY_Tha1143</name>
</gene>
<name>A0A160TDU7_9ZZZZ</name>
<dbReference type="InterPro" id="IPR024403">
    <property type="entry name" value="DHOase_cat"/>
</dbReference>
<dbReference type="InterPro" id="IPR004722">
    <property type="entry name" value="DHOase"/>
</dbReference>
<dbReference type="NCBIfam" id="TIGR00857">
    <property type="entry name" value="pyrC_multi"/>
    <property type="match status" value="1"/>
</dbReference>
<evidence type="ECO:0000313" key="3">
    <source>
        <dbReference type="EMBL" id="CUS42765.1"/>
    </source>
</evidence>
<feature type="domain" description="Dihydroorotase catalytic" evidence="2">
    <location>
        <begin position="51"/>
        <end position="237"/>
    </location>
</feature>
<dbReference type="AlphaFoldDB" id="A0A160TDU7"/>
<dbReference type="EC" id="3.5.2.3" evidence="3"/>